<organism evidence="21 22">
    <name type="scientific">Ceratopteris richardii</name>
    <name type="common">Triangle waterfern</name>
    <dbReference type="NCBI Taxonomy" id="49495"/>
    <lineage>
        <taxon>Eukaryota</taxon>
        <taxon>Viridiplantae</taxon>
        <taxon>Streptophyta</taxon>
        <taxon>Embryophyta</taxon>
        <taxon>Tracheophyta</taxon>
        <taxon>Polypodiopsida</taxon>
        <taxon>Polypodiidae</taxon>
        <taxon>Polypodiales</taxon>
        <taxon>Pteridineae</taxon>
        <taxon>Pteridaceae</taxon>
        <taxon>Parkerioideae</taxon>
        <taxon>Ceratopteris</taxon>
    </lineage>
</organism>
<accession>A0A8T2SBB7</accession>
<keyword evidence="12" id="KW-0239">DNA-directed DNA polymerase</keyword>
<feature type="domain" description="C4-type zinc-finger of DNA polymerase delta" evidence="20">
    <location>
        <begin position="1091"/>
        <end position="1167"/>
    </location>
</feature>
<keyword evidence="14" id="KW-0411">Iron-sulfur</keyword>
<dbReference type="SUPFAM" id="SSF56672">
    <property type="entry name" value="DNA/RNA polymerases"/>
    <property type="match status" value="1"/>
</dbReference>
<evidence type="ECO:0000256" key="10">
    <source>
        <dbReference type="ARBA" id="ARBA00022833"/>
    </source>
</evidence>
<dbReference type="GO" id="GO:0006287">
    <property type="term" value="P:base-excision repair, gap-filling"/>
    <property type="evidence" value="ECO:0007669"/>
    <property type="project" value="TreeGrafter"/>
</dbReference>
<evidence type="ECO:0000259" key="19">
    <source>
        <dbReference type="Pfam" id="PF03104"/>
    </source>
</evidence>
<dbReference type="PANTHER" id="PTHR10322:SF35">
    <property type="entry name" value="DNA-DIRECTED DNA POLYMERASE"/>
    <property type="match status" value="1"/>
</dbReference>
<dbReference type="Gene3D" id="3.90.1600.10">
    <property type="entry name" value="Palm domain of DNA polymerase"/>
    <property type="match status" value="1"/>
</dbReference>
<dbReference type="GO" id="GO:0045004">
    <property type="term" value="P:DNA replication proofreading"/>
    <property type="evidence" value="ECO:0007669"/>
    <property type="project" value="TreeGrafter"/>
</dbReference>
<evidence type="ECO:0000256" key="14">
    <source>
        <dbReference type="ARBA" id="ARBA00023014"/>
    </source>
</evidence>
<dbReference type="OMA" id="YECPRIL"/>
<dbReference type="InterPro" id="IPR050240">
    <property type="entry name" value="DNA_pol_type-B"/>
</dbReference>
<dbReference type="InterPro" id="IPR036397">
    <property type="entry name" value="RNaseH_sf"/>
</dbReference>
<keyword evidence="10" id="KW-0862">Zinc</keyword>
<comment type="caution">
    <text evidence="21">The sequence shown here is derived from an EMBL/GenBank/DDBJ whole genome shotgun (WGS) entry which is preliminary data.</text>
</comment>
<dbReference type="GO" id="GO:0006297">
    <property type="term" value="P:nucleotide-excision repair, DNA gap filling"/>
    <property type="evidence" value="ECO:0007669"/>
    <property type="project" value="TreeGrafter"/>
</dbReference>
<evidence type="ECO:0000256" key="11">
    <source>
        <dbReference type="ARBA" id="ARBA00022839"/>
    </source>
</evidence>
<evidence type="ECO:0000313" key="21">
    <source>
        <dbReference type="EMBL" id="KAH7314893.1"/>
    </source>
</evidence>
<dbReference type="InterPro" id="IPR042087">
    <property type="entry name" value="DNA_pol_B_thumb"/>
</dbReference>
<keyword evidence="7" id="KW-0540">Nuclease</keyword>
<dbReference type="Gene3D" id="3.30.420.10">
    <property type="entry name" value="Ribonuclease H-like superfamily/Ribonuclease H"/>
    <property type="match status" value="1"/>
</dbReference>
<comment type="catalytic activity">
    <reaction evidence="17">
        <text>DNA(n) + a 2'-deoxyribonucleoside 5'-triphosphate = DNA(n+1) + diphosphate</text>
        <dbReference type="Rhea" id="RHEA:22508"/>
        <dbReference type="Rhea" id="RHEA-COMP:17339"/>
        <dbReference type="Rhea" id="RHEA-COMP:17340"/>
        <dbReference type="ChEBI" id="CHEBI:33019"/>
        <dbReference type="ChEBI" id="CHEBI:61560"/>
        <dbReference type="ChEBI" id="CHEBI:173112"/>
        <dbReference type="EC" id="2.7.7.7"/>
    </reaction>
</comment>
<dbReference type="InterPro" id="IPR006133">
    <property type="entry name" value="DNA-dir_DNA_pol_B_exonuc"/>
</dbReference>
<comment type="cofactor">
    <cofactor evidence="1">
        <name>[4Fe-4S] cluster</name>
        <dbReference type="ChEBI" id="CHEBI:49883"/>
    </cofactor>
</comment>
<dbReference type="GO" id="GO:0000166">
    <property type="term" value="F:nucleotide binding"/>
    <property type="evidence" value="ECO:0007669"/>
    <property type="project" value="InterPro"/>
</dbReference>
<dbReference type="InterPro" id="IPR012337">
    <property type="entry name" value="RNaseH-like_sf"/>
</dbReference>
<dbReference type="Gene3D" id="1.10.132.60">
    <property type="entry name" value="DNA polymerase family B, C-terminal domain"/>
    <property type="match status" value="1"/>
</dbReference>
<protein>
    <recommendedName>
        <fullName evidence="16">DNA polymerase delta catalytic subunit</fullName>
        <ecNumber evidence="3">2.7.7.7</ecNumber>
    </recommendedName>
</protein>
<name>A0A8T2SBB7_CERRI</name>
<keyword evidence="22" id="KW-1185">Reference proteome</keyword>
<evidence type="ECO:0000256" key="15">
    <source>
        <dbReference type="ARBA" id="ARBA00023125"/>
    </source>
</evidence>
<dbReference type="EMBL" id="CM035426">
    <property type="protein sequence ID" value="KAH7314893.1"/>
    <property type="molecule type" value="Genomic_DNA"/>
</dbReference>
<dbReference type="GO" id="GO:0043625">
    <property type="term" value="C:delta DNA polymerase complex"/>
    <property type="evidence" value="ECO:0007669"/>
    <property type="project" value="TreeGrafter"/>
</dbReference>
<dbReference type="GO" id="GO:0051539">
    <property type="term" value="F:4 iron, 4 sulfur cluster binding"/>
    <property type="evidence" value="ECO:0007669"/>
    <property type="project" value="UniProtKB-KW"/>
</dbReference>
<dbReference type="AlphaFoldDB" id="A0A8T2SBB7"/>
<dbReference type="GO" id="GO:0008296">
    <property type="term" value="F:3'-5'-DNA exonuclease activity"/>
    <property type="evidence" value="ECO:0007669"/>
    <property type="project" value="TreeGrafter"/>
</dbReference>
<sequence length="1194" mass="133863">MPSKILLTGMQPVSTTIFGTSGRMGEKQEEVEMGCHRRLEMMLLDANFSDAPPSVCRAPPTVHLYGVTWDGKRVCCIINDFRPYFWFPAPITSDMDNELSEEKLDDLRKTLDEQVFSSKKRQTNIDSSFVAQIGLHYKKPLMYYQPGGPSRFLKIEVWRSKDVRNVAKVLRLFAQSNQRMQLGMSWQDIICYEEEIKFGMRFFCDTGIAGGAWLEVSLPHIVHYSQQTTHCNEEFIVSWKKIKGLTPDATQFMKFSTLRCSSEPGVEGSSLDTSTIETLQKEHVTEVSNSETSKHSGAEIWLALSPLKIIILHVQCGKVDYAKNFVSSSVVSYGREKKPRLNEKVDQKIQGVISSENDAALEDIENLSRSTAGHSLHPSKDPVLAITVFLISEGSEKCYTFVQTTDALLKSASGTNIQIFQNERAMLQAWQDFIREEVDPDIICVYQLKDSIRYLVERFRVLKLGVLDISRRKGRATDVKSVVSYGKQWVKQQARMTATSNQEVFRAIVEGRIVIDVLRVVLVAYNLSTFTLAECCQVFLGKTKEVLNSIMVAEIWRGKFGGIYRLIEYSLNETKVIWELMQTLQIIPELIEMARVTGLSVSDALYKAQMVRIQSLLLRSGLREHWLLGGPTISGQLSESPFLIHPKESNTAGFYKDPVVILDFASLYPSLYMAYNLCYTTLVHPEDINSFSSDKLIKSPTGACFVAPSIQHGILPRICGSLITARKLAKEKMLDSYISSAERAVLDARQKALKLCSNALYGFTGSSASCQQALPLADSCLSMGAAACKRAVELVSSTFHDAKVLYAQTDSVFIRFCGKNIPEAIELGREVADITSRAFPPPLSLKFEKVLCPFLLLQVNRYAGRDVTCLTDRSEGKIMFVRGLESERRDVPPFVRTVSKMALQEILLNDNVRAALDICKQEIKRLVSGKCSMRELIMTGGLWRVDDHDISRLASSSKSLRKEVGGGATAEEGRGPHVALAVRLKKNDPDRQFHIGERIPYVLVNNLSKLQDDMAEDPLNAIQQNMQLNFHVYLENKLRKPLESILEYVADSRDIYDVFSGSHTLVTHMSTPTGNNAQASILSFYKSKTTCLSCRKPFDKSSNNNVLCNNCKESGASIPALISLLVEKRENETKLFFAHAKCMTCHSGGLFEPVLCTNIDCPAFYFRSEIPKTYEKLSASIETLSIACHRNKGT</sequence>
<evidence type="ECO:0000256" key="4">
    <source>
        <dbReference type="ARBA" id="ARBA00022485"/>
    </source>
</evidence>
<evidence type="ECO:0000256" key="9">
    <source>
        <dbReference type="ARBA" id="ARBA00022801"/>
    </source>
</evidence>
<dbReference type="GO" id="GO:0003887">
    <property type="term" value="F:DNA-directed DNA polymerase activity"/>
    <property type="evidence" value="ECO:0007669"/>
    <property type="project" value="UniProtKB-KW"/>
</dbReference>
<keyword evidence="5" id="KW-0808">Transferase</keyword>
<dbReference type="InterPro" id="IPR025687">
    <property type="entry name" value="Znf-C4pol"/>
</dbReference>
<keyword evidence="6" id="KW-0548">Nucleotidyltransferase</keyword>
<dbReference type="Pfam" id="PF00136">
    <property type="entry name" value="DNA_pol_B"/>
    <property type="match status" value="1"/>
</dbReference>
<keyword evidence="13" id="KW-0408">Iron</keyword>
<keyword evidence="11" id="KW-0269">Exonuclease</keyword>
<proteinExistence type="inferred from homology"/>
<evidence type="ECO:0000256" key="6">
    <source>
        <dbReference type="ARBA" id="ARBA00022695"/>
    </source>
</evidence>
<keyword evidence="9" id="KW-0378">Hydrolase</keyword>
<dbReference type="Gene3D" id="1.10.287.690">
    <property type="entry name" value="Helix hairpin bin"/>
    <property type="match status" value="1"/>
</dbReference>
<feature type="domain" description="DNA-directed DNA polymerase family B exonuclease" evidence="19">
    <location>
        <begin position="355"/>
        <end position="533"/>
    </location>
</feature>
<evidence type="ECO:0000256" key="3">
    <source>
        <dbReference type="ARBA" id="ARBA00012417"/>
    </source>
</evidence>
<dbReference type="GO" id="GO:0046872">
    <property type="term" value="F:metal ion binding"/>
    <property type="evidence" value="ECO:0007669"/>
    <property type="project" value="UniProtKB-KW"/>
</dbReference>
<evidence type="ECO:0000313" key="22">
    <source>
        <dbReference type="Proteomes" id="UP000825935"/>
    </source>
</evidence>
<dbReference type="OrthoDB" id="2414538at2759"/>
<gene>
    <name evidence="21" type="ORF">KP509_21G026000</name>
</gene>
<evidence type="ECO:0000256" key="12">
    <source>
        <dbReference type="ARBA" id="ARBA00022932"/>
    </source>
</evidence>
<dbReference type="InterPro" id="IPR043502">
    <property type="entry name" value="DNA/RNA_pol_sf"/>
</dbReference>
<evidence type="ECO:0000256" key="1">
    <source>
        <dbReference type="ARBA" id="ARBA00001966"/>
    </source>
</evidence>
<keyword evidence="8" id="KW-0479">Metal-binding</keyword>
<dbReference type="InterPro" id="IPR023211">
    <property type="entry name" value="DNA_pol_palm_dom_sf"/>
</dbReference>
<dbReference type="SMART" id="SM00486">
    <property type="entry name" value="POLBc"/>
    <property type="match status" value="1"/>
</dbReference>
<feature type="domain" description="DNA-directed DNA polymerase family B multifunctional" evidence="18">
    <location>
        <begin position="601"/>
        <end position="1047"/>
    </location>
</feature>
<dbReference type="Proteomes" id="UP000825935">
    <property type="component" value="Chromosome 21"/>
</dbReference>
<evidence type="ECO:0000259" key="20">
    <source>
        <dbReference type="Pfam" id="PF14260"/>
    </source>
</evidence>
<evidence type="ECO:0000256" key="13">
    <source>
        <dbReference type="ARBA" id="ARBA00023004"/>
    </source>
</evidence>
<dbReference type="Pfam" id="PF14260">
    <property type="entry name" value="zf-C4pol"/>
    <property type="match status" value="1"/>
</dbReference>
<comment type="similarity">
    <text evidence="2">Belongs to the DNA polymerase type-B family.</text>
</comment>
<keyword evidence="4" id="KW-0004">4Fe-4S</keyword>
<evidence type="ECO:0000256" key="7">
    <source>
        <dbReference type="ARBA" id="ARBA00022722"/>
    </source>
</evidence>
<evidence type="ECO:0000256" key="5">
    <source>
        <dbReference type="ARBA" id="ARBA00022679"/>
    </source>
</evidence>
<evidence type="ECO:0000256" key="8">
    <source>
        <dbReference type="ARBA" id="ARBA00022723"/>
    </source>
</evidence>
<dbReference type="Gene3D" id="3.30.342.10">
    <property type="entry name" value="DNA Polymerase, chain B, domain 1"/>
    <property type="match status" value="1"/>
</dbReference>
<evidence type="ECO:0000259" key="18">
    <source>
        <dbReference type="Pfam" id="PF00136"/>
    </source>
</evidence>
<evidence type="ECO:0000256" key="17">
    <source>
        <dbReference type="ARBA" id="ARBA00049244"/>
    </source>
</evidence>
<dbReference type="InterPro" id="IPR006172">
    <property type="entry name" value="DNA-dir_DNA_pol_B"/>
</dbReference>
<dbReference type="GO" id="GO:0003677">
    <property type="term" value="F:DNA binding"/>
    <property type="evidence" value="ECO:0007669"/>
    <property type="project" value="UniProtKB-KW"/>
</dbReference>
<dbReference type="PANTHER" id="PTHR10322">
    <property type="entry name" value="DNA POLYMERASE CATALYTIC SUBUNIT"/>
    <property type="match status" value="1"/>
</dbReference>
<keyword evidence="15" id="KW-0238">DNA-binding</keyword>
<dbReference type="SUPFAM" id="SSF53098">
    <property type="entry name" value="Ribonuclease H-like"/>
    <property type="match status" value="1"/>
</dbReference>
<reference evidence="21" key="1">
    <citation type="submission" date="2021-08" db="EMBL/GenBank/DDBJ databases">
        <title>WGS assembly of Ceratopteris richardii.</title>
        <authorList>
            <person name="Marchant D.B."/>
            <person name="Chen G."/>
            <person name="Jenkins J."/>
            <person name="Shu S."/>
            <person name="Leebens-Mack J."/>
            <person name="Grimwood J."/>
            <person name="Schmutz J."/>
            <person name="Soltis P."/>
            <person name="Soltis D."/>
            <person name="Chen Z.-H."/>
        </authorList>
    </citation>
    <scope>NUCLEOTIDE SEQUENCE</scope>
    <source>
        <strain evidence="21">Whitten #5841</strain>
        <tissue evidence="21">Leaf</tissue>
    </source>
</reference>
<evidence type="ECO:0000256" key="2">
    <source>
        <dbReference type="ARBA" id="ARBA00005755"/>
    </source>
</evidence>
<dbReference type="EC" id="2.7.7.7" evidence="3"/>
<dbReference type="PRINTS" id="PR00106">
    <property type="entry name" value="DNAPOLB"/>
</dbReference>
<dbReference type="Pfam" id="PF03104">
    <property type="entry name" value="DNA_pol_B_exo1"/>
    <property type="match status" value="1"/>
</dbReference>
<evidence type="ECO:0000256" key="16">
    <source>
        <dbReference type="ARBA" id="ARBA00024411"/>
    </source>
</evidence>
<dbReference type="InterPro" id="IPR006134">
    <property type="entry name" value="DNA-dir_DNA_pol_B_multi_dom"/>
</dbReference>